<comment type="caution">
    <text evidence="9">The sequence shown here is derived from an EMBL/GenBank/DDBJ whole genome shotgun (WGS) entry which is preliminary data.</text>
</comment>
<name>A0A9X3DBB5_9SPHI</name>
<gene>
    <name evidence="9" type="ORF">OQZ29_04570</name>
</gene>
<feature type="domain" description="TonB-dependent receptor plug" evidence="8">
    <location>
        <begin position="91"/>
        <end position="211"/>
    </location>
</feature>
<dbReference type="InterPro" id="IPR036942">
    <property type="entry name" value="Beta-barrel_TonB_sf"/>
</dbReference>
<dbReference type="Gene3D" id="2.170.130.10">
    <property type="entry name" value="TonB-dependent receptor, plug domain"/>
    <property type="match status" value="1"/>
</dbReference>
<keyword evidence="6 7" id="KW-0998">Cell outer membrane</keyword>
<protein>
    <submittedName>
        <fullName evidence="9">TonB-dependent receptor</fullName>
    </submittedName>
</protein>
<dbReference type="SUPFAM" id="SSF49464">
    <property type="entry name" value="Carboxypeptidase regulatory domain-like"/>
    <property type="match status" value="1"/>
</dbReference>
<evidence type="ECO:0000313" key="10">
    <source>
        <dbReference type="Proteomes" id="UP001142592"/>
    </source>
</evidence>
<dbReference type="GO" id="GO:0009279">
    <property type="term" value="C:cell outer membrane"/>
    <property type="evidence" value="ECO:0007669"/>
    <property type="project" value="UniProtKB-SubCell"/>
</dbReference>
<evidence type="ECO:0000256" key="2">
    <source>
        <dbReference type="ARBA" id="ARBA00022448"/>
    </source>
</evidence>
<dbReference type="EMBL" id="JAPJUH010000001">
    <property type="protein sequence ID" value="MCX3264005.1"/>
    <property type="molecule type" value="Genomic_DNA"/>
</dbReference>
<dbReference type="RefSeq" id="WP_266268559.1">
    <property type="nucleotide sequence ID" value="NZ_JAPJUH010000001.1"/>
</dbReference>
<reference evidence="9" key="1">
    <citation type="submission" date="2022-11" db="EMBL/GenBank/DDBJ databases">
        <authorList>
            <person name="Graham C."/>
            <person name="Newman J.D."/>
        </authorList>
    </citation>
    <scope>NUCLEOTIDE SEQUENCE</scope>
    <source>
        <strain evidence="9">DSM 19486</strain>
    </source>
</reference>
<accession>A0A9X3DBB5</accession>
<dbReference type="Gene3D" id="2.40.170.20">
    <property type="entry name" value="TonB-dependent receptor, beta-barrel domain"/>
    <property type="match status" value="1"/>
</dbReference>
<dbReference type="PROSITE" id="PS52016">
    <property type="entry name" value="TONB_DEPENDENT_REC_3"/>
    <property type="match status" value="1"/>
</dbReference>
<dbReference type="NCBIfam" id="TIGR04056">
    <property type="entry name" value="OMP_RagA_SusC"/>
    <property type="match status" value="1"/>
</dbReference>
<dbReference type="InterPro" id="IPR023997">
    <property type="entry name" value="TonB-dep_OMP_SusC/RagA_CS"/>
</dbReference>
<evidence type="ECO:0000256" key="5">
    <source>
        <dbReference type="ARBA" id="ARBA00023136"/>
    </source>
</evidence>
<keyword evidence="5 7" id="KW-0472">Membrane</keyword>
<evidence type="ECO:0000259" key="8">
    <source>
        <dbReference type="Pfam" id="PF07715"/>
    </source>
</evidence>
<evidence type="ECO:0000256" key="3">
    <source>
        <dbReference type="ARBA" id="ARBA00022452"/>
    </source>
</evidence>
<evidence type="ECO:0000256" key="1">
    <source>
        <dbReference type="ARBA" id="ARBA00004571"/>
    </source>
</evidence>
<dbReference type="InterPro" id="IPR037066">
    <property type="entry name" value="Plug_dom_sf"/>
</dbReference>
<dbReference type="SUPFAM" id="SSF56935">
    <property type="entry name" value="Porins"/>
    <property type="match status" value="1"/>
</dbReference>
<dbReference type="Pfam" id="PF13715">
    <property type="entry name" value="CarbopepD_reg_2"/>
    <property type="match status" value="1"/>
</dbReference>
<evidence type="ECO:0000256" key="7">
    <source>
        <dbReference type="PROSITE-ProRule" id="PRU01360"/>
    </source>
</evidence>
<evidence type="ECO:0000256" key="4">
    <source>
        <dbReference type="ARBA" id="ARBA00022692"/>
    </source>
</evidence>
<dbReference type="InterPro" id="IPR008969">
    <property type="entry name" value="CarboxyPept-like_regulatory"/>
</dbReference>
<keyword evidence="3 7" id="KW-1134">Transmembrane beta strand</keyword>
<keyword evidence="9" id="KW-0675">Receptor</keyword>
<comment type="subcellular location">
    <subcellularLocation>
        <location evidence="1 7">Cell outer membrane</location>
        <topology evidence="1 7">Multi-pass membrane protein</topology>
    </subcellularLocation>
</comment>
<keyword evidence="4 7" id="KW-0812">Transmembrane</keyword>
<organism evidence="9 10">
    <name type="scientific">Pedobacter agri</name>
    <dbReference type="NCBI Taxonomy" id="454586"/>
    <lineage>
        <taxon>Bacteria</taxon>
        <taxon>Pseudomonadati</taxon>
        <taxon>Bacteroidota</taxon>
        <taxon>Sphingobacteriia</taxon>
        <taxon>Sphingobacteriales</taxon>
        <taxon>Sphingobacteriaceae</taxon>
        <taxon>Pedobacter</taxon>
    </lineage>
</organism>
<dbReference type="NCBIfam" id="TIGR04057">
    <property type="entry name" value="SusC_RagA_signa"/>
    <property type="match status" value="1"/>
</dbReference>
<dbReference type="Proteomes" id="UP001142592">
    <property type="component" value="Unassembled WGS sequence"/>
</dbReference>
<keyword evidence="2 7" id="KW-0813">Transport</keyword>
<keyword evidence="10" id="KW-1185">Reference proteome</keyword>
<dbReference type="InterPro" id="IPR023996">
    <property type="entry name" value="TonB-dep_OMP_SusC/RagA"/>
</dbReference>
<proteinExistence type="inferred from homology"/>
<dbReference type="Pfam" id="PF07715">
    <property type="entry name" value="Plug"/>
    <property type="match status" value="1"/>
</dbReference>
<comment type="similarity">
    <text evidence="7">Belongs to the TonB-dependent receptor family.</text>
</comment>
<sequence>MTGTVTSSEDGLPLPGVTVKIAGQTGGAITNATGVFTVSVNSSAKALEFSALGFVSQTRILTAASTYSVVLTASTNELNDVIVVAYGTVKKESFTGAASVVESKNFADRPNTSFQKSLQGAAAGVQVTSVSGQPGAATQVRVRGVGSISAGSTPLYVIDGIAVTSSGTDLTSVAQTADVLSSLNPNDIESVTILKDAAATAVYGSRAANGVVLITTKQGKAGATKFNASVTGGYSYQAVKKHEVLNAQEYYKLYFDSYYAQRIAAGLTPDAAAVAANTLTRTRLSVNPFNTPNPFVAGGALAPGAALFYDTDWRDEVLRRGQTKDVNVSASGGTEKLKYYVSGGYFDQKGIVIGSDFKRYSGKFNLSNQVNDFFSFGINNTLASSTQNTPPGAGGGANPVRFADIISNIYSLYVRDANGNPVPDANGNPTYSYVNPVSPDFNPVGLNELDTYLTKITRITTSPYAQVKFLNGFTARSTVSLDYSAVRENQFYNLLHGNGVGVKGRGYRYSKEDITTTFINTLTYNKSIDKHNFDILLGQEAYRNKYDQITAMATGYGFAGQTELVSASTPGTASSFYTEARLESYFSRANYDYDNKYYLSGSYRRDGFSAFGPDKKFGNFWSVGGAWRINKENFMQNVKFVDDLKLRASYGVTGNNDISRYAAQGLYSLANAYEGLAGMSYTQLANDELAWERSKALEFGLEFAVLDRRLSGEISYFEKKSDGLLFAKPLSRTTGFSTINTNLAEMNNTGIELALNATPIRTDNFNWNIAFNITKIKNKVISSTQDEVVDPNDGTKLLKVGQDRYQWYLREYAGIDQADGRPMWYRDDASGNKVTTKVYAEAKQYTGLGSALPKYYGGFNNTLSYKEFDLSVFTYFSLGGKVYDALYAALMHNGISPGQQMSKDVLNAWSPTNTTSTTPRFLPASNTDLSNSSSSRFLYDGSYMRVKNITLGYTLKKEWASKVKLSTARLFVMAENPFTYAAHKGFDPEATIAGTSNNDIPNIKTFSIGLTAGF</sequence>
<evidence type="ECO:0000313" key="9">
    <source>
        <dbReference type="EMBL" id="MCX3264005.1"/>
    </source>
</evidence>
<dbReference type="Gene3D" id="2.60.40.1120">
    <property type="entry name" value="Carboxypeptidase-like, regulatory domain"/>
    <property type="match status" value="1"/>
</dbReference>
<evidence type="ECO:0000256" key="6">
    <source>
        <dbReference type="ARBA" id="ARBA00023237"/>
    </source>
</evidence>
<dbReference type="InterPro" id="IPR039426">
    <property type="entry name" value="TonB-dep_rcpt-like"/>
</dbReference>
<dbReference type="InterPro" id="IPR012910">
    <property type="entry name" value="Plug_dom"/>
</dbReference>
<dbReference type="AlphaFoldDB" id="A0A9X3DBB5"/>